<reference evidence="2 3" key="1">
    <citation type="submission" date="2019-12" db="EMBL/GenBank/DDBJ databases">
        <authorList>
            <person name="Kim Y.S."/>
        </authorList>
    </citation>
    <scope>NUCLEOTIDE SEQUENCE [LARGE SCALE GENOMIC DNA]</scope>
    <source>
        <strain evidence="2 3">GA093</strain>
    </source>
</reference>
<feature type="signal peptide" evidence="1">
    <location>
        <begin position="1"/>
        <end position="19"/>
    </location>
</feature>
<dbReference type="EMBL" id="WSTB01000009">
    <property type="protein sequence ID" value="MWB95840.1"/>
    <property type="molecule type" value="Genomic_DNA"/>
</dbReference>
<keyword evidence="1" id="KW-0732">Signal</keyword>
<dbReference type="InterPro" id="IPR046219">
    <property type="entry name" value="DUF6252"/>
</dbReference>
<comment type="caution">
    <text evidence="2">The sequence shown here is derived from an EMBL/GenBank/DDBJ whole genome shotgun (WGS) entry which is preliminary data.</text>
</comment>
<organism evidence="2 3">
    <name type="scientific">Flavobacterium hydrocarbonoxydans</name>
    <dbReference type="NCBI Taxonomy" id="2683249"/>
    <lineage>
        <taxon>Bacteria</taxon>
        <taxon>Pseudomonadati</taxon>
        <taxon>Bacteroidota</taxon>
        <taxon>Flavobacteriia</taxon>
        <taxon>Flavobacteriales</taxon>
        <taxon>Flavobacteriaceae</taxon>
        <taxon>Flavobacterium</taxon>
    </lineage>
</organism>
<keyword evidence="3" id="KW-1185">Reference proteome</keyword>
<accession>A0A6I4NNN0</accession>
<sequence length="162" mass="18004">MKKCLYLLALIFLVSSCTEDVKFNNPAFQTLKNNDFWRARNYEAHIESNGNLIIEGSLGYEKVTLQTQSPQAKTYVLGVDEASKAMFSDTFPERLSEFSTGVDSGSGQIVITEYDVVNKTISGTFKFNAVNADEEDIENPTISFTEGVFYKVPVSEGSVLIE</sequence>
<feature type="chain" id="PRO_5026339996" description="Lipid-binding hydrolase" evidence="1">
    <location>
        <begin position="20"/>
        <end position="162"/>
    </location>
</feature>
<dbReference type="PROSITE" id="PS51257">
    <property type="entry name" value="PROKAR_LIPOPROTEIN"/>
    <property type="match status" value="1"/>
</dbReference>
<evidence type="ECO:0000313" key="3">
    <source>
        <dbReference type="Proteomes" id="UP000471501"/>
    </source>
</evidence>
<dbReference type="RefSeq" id="WP_160375748.1">
    <property type="nucleotide sequence ID" value="NZ_WSTB01000009.1"/>
</dbReference>
<proteinExistence type="predicted"/>
<gene>
    <name evidence="2" type="ORF">GON26_15850</name>
</gene>
<protein>
    <recommendedName>
        <fullName evidence="4">Lipid-binding hydrolase</fullName>
    </recommendedName>
</protein>
<name>A0A6I4NNN0_9FLAO</name>
<evidence type="ECO:0000256" key="1">
    <source>
        <dbReference type="SAM" id="SignalP"/>
    </source>
</evidence>
<evidence type="ECO:0008006" key="4">
    <source>
        <dbReference type="Google" id="ProtNLM"/>
    </source>
</evidence>
<dbReference type="Pfam" id="PF19765">
    <property type="entry name" value="DUF6252"/>
    <property type="match status" value="1"/>
</dbReference>
<dbReference type="Proteomes" id="UP000471501">
    <property type="component" value="Unassembled WGS sequence"/>
</dbReference>
<dbReference type="AlphaFoldDB" id="A0A6I4NNN0"/>
<evidence type="ECO:0000313" key="2">
    <source>
        <dbReference type="EMBL" id="MWB95840.1"/>
    </source>
</evidence>